<sequence>MFGGNPTAATAAASTLTVNDEEKIPSTENSASFRYPGSADPEDGELVEDSADMSTRTSLTAHRNQPKSRFRLLFVTALLIALVAMAVRFNISSMRIRKSQRHRLGSGGVGSAKVTSGSVLTMEETLQLEMERLHYRWNQANERVQYAFIHFFFPNATNLDSRRGPTDVIIEHVGALMDLPCPGETDPYVNRRDYTLKFALASSIVEAMMRRLDYLELSFDLWSKHGNSYSVPDLQLHASILLGAELERQPHVMPFKEFVASLGPAYSGFNDTLRSMEETAEATSLPTDITEPLRHMIGQDVQRNQADNMIRYIFSSFFDAVDAAIVGTRKFQETATEAEAAAAQKGLTEVTLPSSQAPFPVEIFREALQEAEKHAVGPVPLETIKAWEETWTIEGGLSALREIEKRQVLVRENANKLAEKYLAKVKEQDGLDRGEDDVFFIALKLL</sequence>
<gene>
    <name evidence="3" type="ORF">ENH_00083880</name>
</gene>
<evidence type="ECO:0000313" key="3">
    <source>
        <dbReference type="EMBL" id="CDJ64880.1"/>
    </source>
</evidence>
<keyword evidence="2" id="KW-0812">Transmembrane</keyword>
<evidence type="ECO:0008006" key="5">
    <source>
        <dbReference type="Google" id="ProtNLM"/>
    </source>
</evidence>
<accession>U6MT87</accession>
<keyword evidence="2" id="KW-0472">Membrane</keyword>
<dbReference type="EMBL" id="HG723025">
    <property type="protein sequence ID" value="CDJ64880.1"/>
    <property type="molecule type" value="Genomic_DNA"/>
</dbReference>
<name>U6MT87_9EIME</name>
<feature type="compositionally biased region" description="Acidic residues" evidence="1">
    <location>
        <begin position="40"/>
        <end position="51"/>
    </location>
</feature>
<evidence type="ECO:0000313" key="4">
    <source>
        <dbReference type="Proteomes" id="UP000030754"/>
    </source>
</evidence>
<proteinExistence type="predicted"/>
<protein>
    <recommendedName>
        <fullName evidence="5">Transmembrane protein</fullName>
    </recommendedName>
</protein>
<evidence type="ECO:0000256" key="2">
    <source>
        <dbReference type="SAM" id="Phobius"/>
    </source>
</evidence>
<organism evidence="3 4">
    <name type="scientific">Eimeria necatrix</name>
    <dbReference type="NCBI Taxonomy" id="51315"/>
    <lineage>
        <taxon>Eukaryota</taxon>
        <taxon>Sar</taxon>
        <taxon>Alveolata</taxon>
        <taxon>Apicomplexa</taxon>
        <taxon>Conoidasida</taxon>
        <taxon>Coccidia</taxon>
        <taxon>Eucoccidiorida</taxon>
        <taxon>Eimeriorina</taxon>
        <taxon>Eimeriidae</taxon>
        <taxon>Eimeria</taxon>
    </lineage>
</organism>
<keyword evidence="4" id="KW-1185">Reference proteome</keyword>
<dbReference type="RefSeq" id="XP_013433347.1">
    <property type="nucleotide sequence ID" value="XM_013577893.1"/>
</dbReference>
<reference evidence="3" key="2">
    <citation type="submission" date="2013-10" db="EMBL/GenBank/DDBJ databases">
        <authorList>
            <person name="Aslett M."/>
        </authorList>
    </citation>
    <scope>NUCLEOTIDE SEQUENCE [LARGE SCALE GENOMIC DNA]</scope>
    <source>
        <strain evidence="3">Houghton</strain>
    </source>
</reference>
<dbReference type="Proteomes" id="UP000030754">
    <property type="component" value="Unassembled WGS sequence"/>
</dbReference>
<feature type="region of interest" description="Disordered" evidence="1">
    <location>
        <begin position="1"/>
        <end position="62"/>
    </location>
</feature>
<feature type="compositionally biased region" description="Low complexity" evidence="1">
    <location>
        <begin position="7"/>
        <end position="17"/>
    </location>
</feature>
<dbReference type="AlphaFoldDB" id="U6MT87"/>
<keyword evidence="2" id="KW-1133">Transmembrane helix</keyword>
<evidence type="ECO:0000256" key="1">
    <source>
        <dbReference type="SAM" id="MobiDB-lite"/>
    </source>
</evidence>
<reference evidence="3" key="1">
    <citation type="submission" date="2013-10" db="EMBL/GenBank/DDBJ databases">
        <title>Genomic analysis of the causative agents of coccidiosis in chickens.</title>
        <authorList>
            <person name="Reid A.J."/>
            <person name="Blake D."/>
            <person name="Billington K."/>
            <person name="Browne H."/>
            <person name="Dunn M."/>
            <person name="Hung S."/>
            <person name="Kawahara F."/>
            <person name="Miranda-Saavedra D."/>
            <person name="Mourier T."/>
            <person name="Nagra H."/>
            <person name="Otto T.D."/>
            <person name="Rawlings N."/>
            <person name="Sanchez A."/>
            <person name="Sanders M."/>
            <person name="Subramaniam C."/>
            <person name="Tay Y."/>
            <person name="Dear P."/>
            <person name="Doerig C."/>
            <person name="Gruber A."/>
            <person name="Parkinson J."/>
            <person name="Shirley M."/>
            <person name="Wan K.L."/>
            <person name="Berriman M."/>
            <person name="Tomley F."/>
            <person name="Pain A."/>
        </authorList>
    </citation>
    <scope>NUCLEOTIDE SEQUENCE [LARGE SCALE GENOMIC DNA]</scope>
    <source>
        <strain evidence="3">Houghton</strain>
    </source>
</reference>
<dbReference type="OrthoDB" id="10555394at2759"/>
<feature type="compositionally biased region" description="Polar residues" evidence="1">
    <location>
        <begin position="52"/>
        <end position="62"/>
    </location>
</feature>
<feature type="transmembrane region" description="Helical" evidence="2">
    <location>
        <begin position="72"/>
        <end position="91"/>
    </location>
</feature>
<dbReference type="VEuPathDB" id="ToxoDB:ENH_00083880"/>
<dbReference type="GeneID" id="25478516"/>